<name>A0ABV4HVP0_9GAMM</name>
<comment type="similarity">
    <text evidence="1">Belongs to the glycosyl hydrolase 2 family.</text>
</comment>
<accession>A0ABV4HVP0</accession>
<feature type="domain" description="Glycoside hydrolase family 2 immunoglobulin-like beta-sandwich" evidence="6">
    <location>
        <begin position="234"/>
        <end position="324"/>
    </location>
</feature>
<dbReference type="Pfam" id="PF02836">
    <property type="entry name" value="Glyco_hydro_2_C"/>
    <property type="match status" value="1"/>
</dbReference>
<keyword evidence="5" id="KW-0732">Signal</keyword>
<evidence type="ECO:0000256" key="3">
    <source>
        <dbReference type="ARBA" id="ARBA00023295"/>
    </source>
</evidence>
<organism evidence="9 10">
    <name type="scientific">Luteimonas salinilitoris</name>
    <dbReference type="NCBI Taxonomy" id="3237697"/>
    <lineage>
        <taxon>Bacteria</taxon>
        <taxon>Pseudomonadati</taxon>
        <taxon>Pseudomonadota</taxon>
        <taxon>Gammaproteobacteria</taxon>
        <taxon>Lysobacterales</taxon>
        <taxon>Lysobacteraceae</taxon>
        <taxon>Luteimonas</taxon>
    </lineage>
</organism>
<reference evidence="9 10" key="1">
    <citation type="submission" date="2024-07" db="EMBL/GenBank/DDBJ databases">
        <title>Luteimonas salilacus sp. nov., isolated from the shore soil of Salt Lake in Tibet of China.</title>
        <authorList>
            <person name="Zhang X."/>
            <person name="Li A."/>
        </authorList>
    </citation>
    <scope>NUCLEOTIDE SEQUENCE [LARGE SCALE GENOMIC DNA]</scope>
    <source>
        <strain evidence="9 10">B3-2-R+30</strain>
    </source>
</reference>
<keyword evidence="3" id="KW-0326">Glycosidase</keyword>
<dbReference type="InterPro" id="IPR023232">
    <property type="entry name" value="Glyco_hydro_2_AS"/>
</dbReference>
<comment type="caution">
    <text evidence="9">The sequence shown here is derived from an EMBL/GenBank/DDBJ whole genome shotgun (WGS) entry which is preliminary data.</text>
</comment>
<protein>
    <submittedName>
        <fullName evidence="9">Glycoside hydrolase family 2 protein</fullName>
    </submittedName>
</protein>
<dbReference type="SUPFAM" id="SSF49303">
    <property type="entry name" value="beta-Galactosidase/glucuronidase domain"/>
    <property type="match status" value="1"/>
</dbReference>
<evidence type="ECO:0000313" key="9">
    <source>
        <dbReference type="EMBL" id="MEZ0476663.1"/>
    </source>
</evidence>
<dbReference type="PANTHER" id="PTHR42732:SF1">
    <property type="entry name" value="BETA-MANNOSIDASE"/>
    <property type="match status" value="1"/>
</dbReference>
<dbReference type="RefSeq" id="WP_370565759.1">
    <property type="nucleotide sequence ID" value="NZ_JBFWIB010000025.1"/>
</dbReference>
<evidence type="ECO:0000256" key="2">
    <source>
        <dbReference type="ARBA" id="ARBA00022801"/>
    </source>
</evidence>
<keyword evidence="2 9" id="KW-0378">Hydrolase</keyword>
<dbReference type="SUPFAM" id="SSF49785">
    <property type="entry name" value="Galactose-binding domain-like"/>
    <property type="match status" value="1"/>
</dbReference>
<feature type="chain" id="PRO_5047379986" evidence="5">
    <location>
        <begin position="28"/>
        <end position="629"/>
    </location>
</feature>
<dbReference type="PANTHER" id="PTHR42732">
    <property type="entry name" value="BETA-GALACTOSIDASE"/>
    <property type="match status" value="1"/>
</dbReference>
<dbReference type="EMBL" id="JBFWIC010000044">
    <property type="protein sequence ID" value="MEZ0476663.1"/>
    <property type="molecule type" value="Genomic_DNA"/>
</dbReference>
<dbReference type="Pfam" id="PF00703">
    <property type="entry name" value="Glyco_hydro_2"/>
    <property type="match status" value="1"/>
</dbReference>
<evidence type="ECO:0000259" key="8">
    <source>
        <dbReference type="Pfam" id="PF02837"/>
    </source>
</evidence>
<feature type="compositionally biased region" description="Low complexity" evidence="4">
    <location>
        <begin position="38"/>
        <end position="52"/>
    </location>
</feature>
<evidence type="ECO:0000256" key="4">
    <source>
        <dbReference type="SAM" id="MobiDB-lite"/>
    </source>
</evidence>
<dbReference type="Proteomes" id="UP001566331">
    <property type="component" value="Unassembled WGS sequence"/>
</dbReference>
<dbReference type="InterPro" id="IPR006101">
    <property type="entry name" value="Glyco_hydro_2"/>
</dbReference>
<dbReference type="PRINTS" id="PR00132">
    <property type="entry name" value="GLHYDRLASE2"/>
</dbReference>
<dbReference type="InterPro" id="IPR013783">
    <property type="entry name" value="Ig-like_fold"/>
</dbReference>
<dbReference type="Gene3D" id="2.60.40.10">
    <property type="entry name" value="Immunoglobulins"/>
    <property type="match status" value="1"/>
</dbReference>
<dbReference type="InterPro" id="IPR006102">
    <property type="entry name" value="Ig-like_GH2"/>
</dbReference>
<evidence type="ECO:0000256" key="1">
    <source>
        <dbReference type="ARBA" id="ARBA00007401"/>
    </source>
</evidence>
<dbReference type="InterPro" id="IPR051913">
    <property type="entry name" value="GH2_Domain-Containing"/>
</dbReference>
<feature type="region of interest" description="Disordered" evidence="4">
    <location>
        <begin position="29"/>
        <end position="62"/>
    </location>
</feature>
<dbReference type="InterPro" id="IPR036156">
    <property type="entry name" value="Beta-gal/glucu_dom_sf"/>
</dbReference>
<dbReference type="InterPro" id="IPR006103">
    <property type="entry name" value="Glyco_hydro_2_cat"/>
</dbReference>
<dbReference type="InterPro" id="IPR006104">
    <property type="entry name" value="Glyco_hydro_2_N"/>
</dbReference>
<keyword evidence="10" id="KW-1185">Reference proteome</keyword>
<dbReference type="InterPro" id="IPR017853">
    <property type="entry name" value="GH"/>
</dbReference>
<feature type="signal peptide" evidence="5">
    <location>
        <begin position="1"/>
        <end position="27"/>
    </location>
</feature>
<evidence type="ECO:0000313" key="10">
    <source>
        <dbReference type="Proteomes" id="UP001566331"/>
    </source>
</evidence>
<evidence type="ECO:0000259" key="6">
    <source>
        <dbReference type="Pfam" id="PF00703"/>
    </source>
</evidence>
<dbReference type="GO" id="GO:0016787">
    <property type="term" value="F:hydrolase activity"/>
    <property type="evidence" value="ECO:0007669"/>
    <property type="project" value="UniProtKB-KW"/>
</dbReference>
<dbReference type="PROSITE" id="PS00608">
    <property type="entry name" value="GLYCOSYL_HYDROL_F2_2"/>
    <property type="match status" value="1"/>
</dbReference>
<feature type="domain" description="Glycosyl hydrolases family 2 sugar binding" evidence="8">
    <location>
        <begin position="65"/>
        <end position="232"/>
    </location>
</feature>
<dbReference type="InterPro" id="IPR008979">
    <property type="entry name" value="Galactose-bd-like_sf"/>
</dbReference>
<gene>
    <name evidence="9" type="ORF">AB6713_18915</name>
</gene>
<evidence type="ECO:0000256" key="5">
    <source>
        <dbReference type="SAM" id="SignalP"/>
    </source>
</evidence>
<proteinExistence type="inferred from homology"/>
<dbReference type="Pfam" id="PF02837">
    <property type="entry name" value="Glyco_hydro_2_N"/>
    <property type="match status" value="1"/>
</dbReference>
<feature type="domain" description="Glycoside hydrolase family 2 catalytic" evidence="7">
    <location>
        <begin position="326"/>
        <end position="561"/>
    </location>
</feature>
<sequence length="629" mass="70965">MATRFEFRRAEVALLAALACLPLLANAQGYTPRPQDRATTPATPAQETADATSTPLTNLPARQRRSLNGRWQALVDPYASGIGDWKAVWKDRTATGETDFYEYGFDDDDTLEVPGDFNTQRPELMYLEGSVWYRKTFDYDIEAARRDGRRVFVHFGGANYRTDVFLNGEKLGSHEGGFTPFQFELTERVRDGENRLLVHVNNERRKDGVPAQGFDWFNYGGLTRDVDLVETPATYVQDYFIQLAPDSLQRVDGWVRVAGSAPQQPVRVRIPELGVDVRAQSGADGHARIRFEAPFEPWSPERPKLYRVHVSTPDDALEEDIGFRSIAVRGDEILLNGEPVFLRGINLHEEIDGRRAHSEADARRLLEQARQLGANFLRLAHYPHNEHLVRLADRMGLLLWQELPVYQGIDFADPGMRAKLDAMLAEMIGRDRNRAAVVLWGIANETSSEPERDAALAALAQRSRRLDPTRLVGAALYGPGFDGNTLTVGDPLVAALDVVGVNEYFGWYTPWPVEPEQAVWKPFGKPLLITEFGAEARHGNRGSEDIASAWSEDFQAAFYRKQLRMLTGIPFLRGVAPWVLADFRSPVRLHPFQRGAHGHGYNRKGLLSEDGERKQAWQVIHDYYGEVQR</sequence>
<evidence type="ECO:0000259" key="7">
    <source>
        <dbReference type="Pfam" id="PF02836"/>
    </source>
</evidence>
<dbReference type="Gene3D" id="3.20.20.80">
    <property type="entry name" value="Glycosidases"/>
    <property type="match status" value="1"/>
</dbReference>
<dbReference type="Gene3D" id="2.60.120.260">
    <property type="entry name" value="Galactose-binding domain-like"/>
    <property type="match status" value="1"/>
</dbReference>
<dbReference type="SUPFAM" id="SSF51445">
    <property type="entry name" value="(Trans)glycosidases"/>
    <property type="match status" value="1"/>
</dbReference>